<evidence type="ECO:0000256" key="2">
    <source>
        <dbReference type="ARBA" id="ARBA00022723"/>
    </source>
</evidence>
<keyword evidence="6" id="KW-0347">Helicase</keyword>
<keyword evidence="2" id="KW-0479">Metal-binding</keyword>
<evidence type="ECO:0000256" key="5">
    <source>
        <dbReference type="ARBA" id="ARBA00022801"/>
    </source>
</evidence>
<dbReference type="InterPro" id="IPR001650">
    <property type="entry name" value="Helicase_C-like"/>
</dbReference>
<dbReference type="InterPro" id="IPR014905">
    <property type="entry name" value="HIRAN"/>
</dbReference>
<dbReference type="SUPFAM" id="SSF52540">
    <property type="entry name" value="P-loop containing nucleoside triphosphate hydrolases"/>
    <property type="match status" value="2"/>
</dbReference>
<dbReference type="Pfam" id="PF00176">
    <property type="entry name" value="SNF2-rel_dom"/>
    <property type="match status" value="1"/>
</dbReference>
<evidence type="ECO:0000256" key="4">
    <source>
        <dbReference type="ARBA" id="ARBA00022771"/>
    </source>
</evidence>
<evidence type="ECO:0000256" key="1">
    <source>
        <dbReference type="ARBA" id="ARBA00004123"/>
    </source>
</evidence>
<gene>
    <name evidence="14" type="ORF">PCOR1329_LOCUS70352</name>
</gene>
<keyword evidence="9" id="KW-0539">Nucleus</keyword>
<dbReference type="SMART" id="SM00184">
    <property type="entry name" value="RING"/>
    <property type="match status" value="1"/>
</dbReference>
<evidence type="ECO:0000259" key="12">
    <source>
        <dbReference type="PROSITE" id="PS51192"/>
    </source>
</evidence>
<evidence type="ECO:0000259" key="13">
    <source>
        <dbReference type="PROSITE" id="PS51194"/>
    </source>
</evidence>
<keyword evidence="15" id="KW-1185">Reference proteome</keyword>
<dbReference type="InterPro" id="IPR001841">
    <property type="entry name" value="Znf_RING"/>
</dbReference>
<keyword evidence="7" id="KW-0862">Zinc</keyword>
<dbReference type="Pfam" id="PF00271">
    <property type="entry name" value="Helicase_C"/>
    <property type="match status" value="1"/>
</dbReference>
<dbReference type="InterPro" id="IPR050628">
    <property type="entry name" value="SNF2_RAD54_helicase_TF"/>
</dbReference>
<evidence type="ECO:0000313" key="14">
    <source>
        <dbReference type="EMBL" id="CAK0890013.1"/>
    </source>
</evidence>
<dbReference type="EMBL" id="CAUYUJ010019286">
    <property type="protein sequence ID" value="CAK0890013.1"/>
    <property type="molecule type" value="Genomic_DNA"/>
</dbReference>
<dbReference type="SUPFAM" id="SSF57850">
    <property type="entry name" value="RING/U-box"/>
    <property type="match status" value="1"/>
</dbReference>
<name>A0ABN9WTE4_9DINO</name>
<dbReference type="SMART" id="SM00910">
    <property type="entry name" value="HIRAN"/>
    <property type="match status" value="1"/>
</dbReference>
<dbReference type="Gene3D" id="3.40.50.10810">
    <property type="entry name" value="Tandem AAA-ATPase domain"/>
    <property type="match status" value="1"/>
</dbReference>
<dbReference type="InterPro" id="IPR014001">
    <property type="entry name" value="Helicase_ATP-bd"/>
</dbReference>
<dbReference type="CDD" id="cd18008">
    <property type="entry name" value="DEXDc_SHPRH-like"/>
    <property type="match status" value="1"/>
</dbReference>
<accession>A0ABN9WTE4</accession>
<dbReference type="InterPro" id="IPR027417">
    <property type="entry name" value="P-loop_NTPase"/>
</dbReference>
<keyword evidence="4 10" id="KW-0863">Zinc-finger</keyword>
<dbReference type="Gene3D" id="3.30.70.2330">
    <property type="match status" value="1"/>
</dbReference>
<evidence type="ECO:0000256" key="10">
    <source>
        <dbReference type="PROSITE-ProRule" id="PRU00175"/>
    </source>
</evidence>
<keyword evidence="3" id="KW-0547">Nucleotide-binding</keyword>
<dbReference type="InterPro" id="IPR049730">
    <property type="entry name" value="SNF2/RAD54-like_C"/>
</dbReference>
<evidence type="ECO:0008006" key="16">
    <source>
        <dbReference type="Google" id="ProtNLM"/>
    </source>
</evidence>
<dbReference type="Proteomes" id="UP001189429">
    <property type="component" value="Unassembled WGS sequence"/>
</dbReference>
<comment type="subcellular location">
    <subcellularLocation>
        <location evidence="1">Nucleus</location>
    </subcellularLocation>
</comment>
<evidence type="ECO:0000256" key="3">
    <source>
        <dbReference type="ARBA" id="ARBA00022741"/>
    </source>
</evidence>
<reference evidence="14" key="1">
    <citation type="submission" date="2023-10" db="EMBL/GenBank/DDBJ databases">
        <authorList>
            <person name="Chen Y."/>
            <person name="Shah S."/>
            <person name="Dougan E. K."/>
            <person name="Thang M."/>
            <person name="Chan C."/>
        </authorList>
    </citation>
    <scope>NUCLEOTIDE SEQUENCE [LARGE SCALE GENOMIC DNA]</scope>
</reference>
<evidence type="ECO:0000256" key="7">
    <source>
        <dbReference type="ARBA" id="ARBA00022833"/>
    </source>
</evidence>
<evidence type="ECO:0000313" key="15">
    <source>
        <dbReference type="Proteomes" id="UP001189429"/>
    </source>
</evidence>
<feature type="domain" description="Helicase C-terminal" evidence="13">
    <location>
        <begin position="672"/>
        <end position="839"/>
    </location>
</feature>
<dbReference type="Gene3D" id="3.30.40.10">
    <property type="entry name" value="Zinc/RING finger domain, C3HC4 (zinc finger)"/>
    <property type="match status" value="1"/>
</dbReference>
<comment type="caution">
    <text evidence="14">The sequence shown here is derived from an EMBL/GenBank/DDBJ whole genome shotgun (WGS) entry which is preliminary data.</text>
</comment>
<feature type="domain" description="RING-type" evidence="11">
    <location>
        <begin position="597"/>
        <end position="639"/>
    </location>
</feature>
<dbReference type="CDD" id="cd18793">
    <property type="entry name" value="SF2_C_SNF"/>
    <property type="match status" value="1"/>
</dbReference>
<dbReference type="SMART" id="SM00487">
    <property type="entry name" value="DEXDc"/>
    <property type="match status" value="1"/>
</dbReference>
<evidence type="ECO:0000256" key="9">
    <source>
        <dbReference type="ARBA" id="ARBA00023242"/>
    </source>
</evidence>
<dbReference type="Pfam" id="PF08797">
    <property type="entry name" value="HIRAN"/>
    <property type="match status" value="1"/>
</dbReference>
<dbReference type="InterPro" id="IPR038718">
    <property type="entry name" value="SNF2-like_sf"/>
</dbReference>
<proteinExistence type="predicted"/>
<sequence length="850" mass="93136">MGTKVVGVQHYGGIVSDRESVVLRRQPGDPYDSNAIQVLNIRNEQIGHVPREVAATLAPVMDQLERSGEGATLRVEGHIPRGSKNVFSMPLQLAVYSLDPQGSLAPRLRQLGDRLRSTYCAAARGSVEVFASPDASGTPVSEIDGDTWKRLHGAKKRGAAATGPSVADVVERELEAILSADGRYEDMAEASAPASLRTELYPHQRKALHWMAQQERSVTVFFWTREGAPGGGSVYRNLATNSAFREAPVLPRGGILADDMGLGKTVTVLALLLADPPARGRAGGNLVVCPLSVLFNWVEQVRMHAPSLRALVYHGPGRDRDPHSFARYDVVLTTYDTLRAEARDCSVGVGAVAWHRAVLDEAHTVKNHRTATAKAAFEIIQAERRWCLTGTPIQNSIEDVYSLARFLRLEPFDRLDWFNLGVIALFVDPDNRVIMRPLRFQDPVGLERLQILLRTWCLRRTKDMRILDPASGAPRPLLLLPEKRVEVARVPLDAADRRLYDRLLGAAGVRVRQLQSSGAAWGASELGEHFSQVLALLTRLRQLCCSPALLPEALLAELAADGGDPLRAADAAARRALGGERVEELLRGLAEAQEDDCAVCLLPGCDVATRCGHIFHRRCIEEVVLQLGSGGAAPCPLCRQAVRQKELLEKPPALEETASAAPAAAGAAKGAKVRAVVRFLTEQVVGRRDAYLQRPHKAVVFSQFTGLLDLAQADLQRAGVPLVRLDGSMGHEQRVQALQDFAHHGHVQVFLCSLRAAGTGLNLTAADHVILLDPWWNPSVEDQAIDRVHRLGQQRPVRALRFVAERSVEERMLDVHLQKRQIMEGALAKKTRAELQGMRLQMVASLFEPL</sequence>
<dbReference type="InterPro" id="IPR000330">
    <property type="entry name" value="SNF2_N"/>
</dbReference>
<dbReference type="InterPro" id="IPR013083">
    <property type="entry name" value="Znf_RING/FYVE/PHD"/>
</dbReference>
<dbReference type="PANTHER" id="PTHR45626:SF17">
    <property type="entry name" value="HELICASE-LIKE TRANSCRIPTION FACTOR"/>
    <property type="match status" value="1"/>
</dbReference>
<organism evidence="14 15">
    <name type="scientific">Prorocentrum cordatum</name>
    <dbReference type="NCBI Taxonomy" id="2364126"/>
    <lineage>
        <taxon>Eukaryota</taxon>
        <taxon>Sar</taxon>
        <taxon>Alveolata</taxon>
        <taxon>Dinophyceae</taxon>
        <taxon>Prorocentrales</taxon>
        <taxon>Prorocentraceae</taxon>
        <taxon>Prorocentrum</taxon>
    </lineage>
</organism>
<dbReference type="PROSITE" id="PS51192">
    <property type="entry name" value="HELICASE_ATP_BIND_1"/>
    <property type="match status" value="1"/>
</dbReference>
<dbReference type="PANTHER" id="PTHR45626">
    <property type="entry name" value="TRANSCRIPTION TERMINATION FACTOR 2-RELATED"/>
    <property type="match status" value="1"/>
</dbReference>
<dbReference type="Pfam" id="PF13639">
    <property type="entry name" value="zf-RING_2"/>
    <property type="match status" value="1"/>
</dbReference>
<evidence type="ECO:0000256" key="8">
    <source>
        <dbReference type="ARBA" id="ARBA00022840"/>
    </source>
</evidence>
<keyword evidence="8" id="KW-0067">ATP-binding</keyword>
<evidence type="ECO:0000256" key="6">
    <source>
        <dbReference type="ARBA" id="ARBA00022806"/>
    </source>
</evidence>
<evidence type="ECO:0000259" key="11">
    <source>
        <dbReference type="PROSITE" id="PS50089"/>
    </source>
</evidence>
<dbReference type="SMART" id="SM00490">
    <property type="entry name" value="HELICc"/>
    <property type="match status" value="1"/>
</dbReference>
<dbReference type="Gene3D" id="3.40.50.300">
    <property type="entry name" value="P-loop containing nucleotide triphosphate hydrolases"/>
    <property type="match status" value="1"/>
</dbReference>
<dbReference type="PROSITE" id="PS50089">
    <property type="entry name" value="ZF_RING_2"/>
    <property type="match status" value="1"/>
</dbReference>
<feature type="domain" description="Helicase ATP-binding" evidence="12">
    <location>
        <begin position="245"/>
        <end position="410"/>
    </location>
</feature>
<protein>
    <recommendedName>
        <fullName evidence="16">Anaphase-promoting complex subunit 11</fullName>
    </recommendedName>
</protein>
<keyword evidence="5" id="KW-0378">Hydrolase</keyword>
<dbReference type="PROSITE" id="PS51194">
    <property type="entry name" value="HELICASE_CTER"/>
    <property type="match status" value="1"/>
</dbReference>